<dbReference type="InterPro" id="IPR005467">
    <property type="entry name" value="His_kinase_dom"/>
</dbReference>
<dbReference type="InterPro" id="IPR050398">
    <property type="entry name" value="HssS/ArlS-like"/>
</dbReference>
<keyword evidence="9 17" id="KW-0418">Kinase</keyword>
<evidence type="ECO:0000313" key="17">
    <source>
        <dbReference type="EMBL" id="KRM53533.1"/>
    </source>
</evidence>
<evidence type="ECO:0000256" key="7">
    <source>
        <dbReference type="ARBA" id="ARBA00022692"/>
    </source>
</evidence>
<evidence type="ECO:0000256" key="9">
    <source>
        <dbReference type="ARBA" id="ARBA00022777"/>
    </source>
</evidence>
<keyword evidence="6" id="KW-0808">Transferase</keyword>
<keyword evidence="5" id="KW-0597">Phosphoprotein</keyword>
<comment type="subcellular location">
    <subcellularLocation>
        <location evidence="2">Cell membrane</location>
        <topology evidence="2">Multi-pass membrane protein</topology>
    </subcellularLocation>
</comment>
<feature type="domain" description="HAMP" evidence="16">
    <location>
        <begin position="107"/>
        <end position="143"/>
    </location>
</feature>
<evidence type="ECO:0000313" key="18">
    <source>
        <dbReference type="Proteomes" id="UP000051291"/>
    </source>
</evidence>
<evidence type="ECO:0000256" key="10">
    <source>
        <dbReference type="ARBA" id="ARBA00022840"/>
    </source>
</evidence>
<dbReference type="AlphaFoldDB" id="A0A0R1ZFF5"/>
<evidence type="ECO:0000256" key="5">
    <source>
        <dbReference type="ARBA" id="ARBA00022553"/>
    </source>
</evidence>
<evidence type="ECO:0000256" key="1">
    <source>
        <dbReference type="ARBA" id="ARBA00000085"/>
    </source>
</evidence>
<evidence type="ECO:0000256" key="4">
    <source>
        <dbReference type="ARBA" id="ARBA00022475"/>
    </source>
</evidence>
<dbReference type="STRING" id="1423820.FC64_GL000445"/>
<dbReference type="Pfam" id="PF00512">
    <property type="entry name" value="HisKA"/>
    <property type="match status" value="1"/>
</dbReference>
<dbReference type="PANTHER" id="PTHR45528">
    <property type="entry name" value="SENSOR HISTIDINE KINASE CPXA"/>
    <property type="match status" value="1"/>
</dbReference>
<evidence type="ECO:0000256" key="6">
    <source>
        <dbReference type="ARBA" id="ARBA00022679"/>
    </source>
</evidence>
<protein>
    <recommendedName>
        <fullName evidence="3">histidine kinase</fullName>
        <ecNumber evidence="3">2.7.13.3</ecNumber>
    </recommendedName>
</protein>
<dbReference type="PRINTS" id="PR00344">
    <property type="entry name" value="BCTRLSENSOR"/>
</dbReference>
<dbReference type="RefSeq" id="WP_057906038.1">
    <property type="nucleotide sequence ID" value="NZ_AYYZ01000002.1"/>
</dbReference>
<dbReference type="PATRIC" id="fig|1423820.4.peg.446"/>
<gene>
    <name evidence="17" type="ORF">FC64_GL000445</name>
</gene>
<dbReference type="SMART" id="SM00388">
    <property type="entry name" value="HisKA"/>
    <property type="match status" value="1"/>
</dbReference>
<dbReference type="InterPro" id="IPR004358">
    <property type="entry name" value="Sig_transdc_His_kin-like_C"/>
</dbReference>
<evidence type="ECO:0000256" key="12">
    <source>
        <dbReference type="ARBA" id="ARBA00023012"/>
    </source>
</evidence>
<dbReference type="InterPro" id="IPR036890">
    <property type="entry name" value="HATPase_C_sf"/>
</dbReference>
<reference evidence="17 18" key="1">
    <citation type="journal article" date="2015" name="Genome Announc.">
        <title>Expanding the biotechnology potential of lactobacilli through comparative genomics of 213 strains and associated genera.</title>
        <authorList>
            <person name="Sun Z."/>
            <person name="Harris H.M."/>
            <person name="McCann A."/>
            <person name="Guo C."/>
            <person name="Argimon S."/>
            <person name="Zhang W."/>
            <person name="Yang X."/>
            <person name="Jeffery I.B."/>
            <person name="Cooney J.C."/>
            <person name="Kagawa T.F."/>
            <person name="Liu W."/>
            <person name="Song Y."/>
            <person name="Salvetti E."/>
            <person name="Wrobel A."/>
            <person name="Rasinkangas P."/>
            <person name="Parkhill J."/>
            <person name="Rea M.C."/>
            <person name="O'Sullivan O."/>
            <person name="Ritari J."/>
            <person name="Douillard F.P."/>
            <person name="Paul Ross R."/>
            <person name="Yang R."/>
            <person name="Briner A.E."/>
            <person name="Felis G.E."/>
            <person name="de Vos W.M."/>
            <person name="Barrangou R."/>
            <person name="Klaenhammer T.R."/>
            <person name="Caufield P.W."/>
            <person name="Cui Y."/>
            <person name="Zhang H."/>
            <person name="O'Toole P.W."/>
        </authorList>
    </citation>
    <scope>NUCLEOTIDE SEQUENCE [LARGE SCALE GENOMIC DNA]</scope>
    <source>
        <strain evidence="17 18">DSM 20653</strain>
    </source>
</reference>
<dbReference type="EC" id="2.7.13.3" evidence="3"/>
<evidence type="ECO:0000256" key="3">
    <source>
        <dbReference type="ARBA" id="ARBA00012438"/>
    </source>
</evidence>
<evidence type="ECO:0000256" key="2">
    <source>
        <dbReference type="ARBA" id="ARBA00004651"/>
    </source>
</evidence>
<dbReference type="FunFam" id="1.10.287.130:FF:000008">
    <property type="entry name" value="Two-component sensor histidine kinase"/>
    <property type="match status" value="1"/>
</dbReference>
<dbReference type="Proteomes" id="UP000051291">
    <property type="component" value="Unassembled WGS sequence"/>
</dbReference>
<keyword evidence="10" id="KW-0067">ATP-binding</keyword>
<comment type="catalytic activity">
    <reaction evidence="1">
        <text>ATP + protein L-histidine = ADP + protein N-phospho-L-histidine.</text>
        <dbReference type="EC" id="2.7.13.3"/>
    </reaction>
</comment>
<dbReference type="PROSITE" id="PS50885">
    <property type="entry name" value="HAMP"/>
    <property type="match status" value="1"/>
</dbReference>
<dbReference type="Gene3D" id="3.30.565.10">
    <property type="entry name" value="Histidine kinase-like ATPase, C-terminal domain"/>
    <property type="match status" value="1"/>
</dbReference>
<organism evidence="17 18">
    <name type="scientific">Ligilactobacillus araffinosus DSM 20653</name>
    <dbReference type="NCBI Taxonomy" id="1423820"/>
    <lineage>
        <taxon>Bacteria</taxon>
        <taxon>Bacillati</taxon>
        <taxon>Bacillota</taxon>
        <taxon>Bacilli</taxon>
        <taxon>Lactobacillales</taxon>
        <taxon>Lactobacillaceae</taxon>
        <taxon>Ligilactobacillus</taxon>
    </lineage>
</organism>
<keyword evidence="11 14" id="KW-1133">Transmembrane helix</keyword>
<evidence type="ECO:0000259" key="16">
    <source>
        <dbReference type="PROSITE" id="PS50885"/>
    </source>
</evidence>
<dbReference type="InterPro" id="IPR003660">
    <property type="entry name" value="HAMP_dom"/>
</dbReference>
<accession>A0A0R1ZFF5</accession>
<dbReference type="Pfam" id="PF02518">
    <property type="entry name" value="HATPase_c"/>
    <property type="match status" value="1"/>
</dbReference>
<keyword evidence="12" id="KW-0902">Two-component regulatory system</keyword>
<evidence type="ECO:0000256" key="8">
    <source>
        <dbReference type="ARBA" id="ARBA00022741"/>
    </source>
</evidence>
<keyword evidence="8" id="KW-0547">Nucleotide-binding</keyword>
<sequence>MKLKMTSKEKRELLLEILFTLVLLLAADFAIYILLNEWTRHIPGVTSGIFDIKMSLALGPNDIKFGNWGLLFVFIAIVFNSFVLYWRIVHQYRQIQLYHVISELHYIASGHFDHRIPFVLNGSMQRVVESINALVDSTVKSMEEERRIEKSKDELITNVSHDIRTPLTSIIGYLGLIENKQYQSEEDLLKFAHIAFVKSNQMKSLVNDLFEYTKVRQTDMPLKLMTVSLMSLFEQLEASFELEAKEKGMAISTTMPDGDLKLEADPELFARIFNNLITNALKYGKGGKNIYLSARKMNDNEIEIQVSNDGRPIPPDSLPQVFERFYRVEKSRNQKTGGTGLGLAITQRIVELHHGTIKVESNNHLTTFVMRFPVNQPAKKEKLEQID</sequence>
<dbReference type="PROSITE" id="PS50109">
    <property type="entry name" value="HIS_KIN"/>
    <property type="match status" value="1"/>
</dbReference>
<proteinExistence type="predicted"/>
<keyword evidence="7 14" id="KW-0812">Transmembrane</keyword>
<dbReference type="CDD" id="cd00075">
    <property type="entry name" value="HATPase"/>
    <property type="match status" value="1"/>
</dbReference>
<evidence type="ECO:0000259" key="15">
    <source>
        <dbReference type="PROSITE" id="PS50109"/>
    </source>
</evidence>
<name>A0A0R1ZFF5_9LACO</name>
<feature type="transmembrane region" description="Helical" evidence="14">
    <location>
        <begin position="65"/>
        <end position="86"/>
    </location>
</feature>
<keyword evidence="4" id="KW-1003">Cell membrane</keyword>
<comment type="caution">
    <text evidence="17">The sequence shown here is derived from an EMBL/GenBank/DDBJ whole genome shotgun (WGS) entry which is preliminary data.</text>
</comment>
<evidence type="ECO:0000256" key="11">
    <source>
        <dbReference type="ARBA" id="ARBA00022989"/>
    </source>
</evidence>
<dbReference type="PANTHER" id="PTHR45528:SF1">
    <property type="entry name" value="SENSOR HISTIDINE KINASE CPXA"/>
    <property type="match status" value="1"/>
</dbReference>
<dbReference type="GO" id="GO:0005886">
    <property type="term" value="C:plasma membrane"/>
    <property type="evidence" value="ECO:0007669"/>
    <property type="project" value="UniProtKB-SubCell"/>
</dbReference>
<dbReference type="CDD" id="cd00082">
    <property type="entry name" value="HisKA"/>
    <property type="match status" value="1"/>
</dbReference>
<feature type="domain" description="Histidine kinase" evidence="15">
    <location>
        <begin position="158"/>
        <end position="376"/>
    </location>
</feature>
<evidence type="ECO:0000256" key="14">
    <source>
        <dbReference type="SAM" id="Phobius"/>
    </source>
</evidence>
<dbReference type="GO" id="GO:0005524">
    <property type="term" value="F:ATP binding"/>
    <property type="evidence" value="ECO:0007669"/>
    <property type="project" value="UniProtKB-KW"/>
</dbReference>
<dbReference type="InterPro" id="IPR036097">
    <property type="entry name" value="HisK_dim/P_sf"/>
</dbReference>
<dbReference type="EMBL" id="AYYZ01000002">
    <property type="protein sequence ID" value="KRM53533.1"/>
    <property type="molecule type" value="Genomic_DNA"/>
</dbReference>
<dbReference type="Gene3D" id="1.10.287.130">
    <property type="match status" value="1"/>
</dbReference>
<keyword evidence="13 14" id="KW-0472">Membrane</keyword>
<dbReference type="InterPro" id="IPR003594">
    <property type="entry name" value="HATPase_dom"/>
</dbReference>
<dbReference type="InterPro" id="IPR003661">
    <property type="entry name" value="HisK_dim/P_dom"/>
</dbReference>
<keyword evidence="18" id="KW-1185">Reference proteome</keyword>
<feature type="transmembrane region" description="Helical" evidence="14">
    <location>
        <begin position="12"/>
        <end position="35"/>
    </location>
</feature>
<dbReference type="FunFam" id="3.30.565.10:FF:000013">
    <property type="entry name" value="Two-component sensor histidine kinase"/>
    <property type="match status" value="1"/>
</dbReference>
<evidence type="ECO:0000256" key="13">
    <source>
        <dbReference type="ARBA" id="ARBA00023136"/>
    </source>
</evidence>
<dbReference type="SUPFAM" id="SSF47384">
    <property type="entry name" value="Homodimeric domain of signal transducing histidine kinase"/>
    <property type="match status" value="1"/>
</dbReference>
<dbReference type="SUPFAM" id="SSF55874">
    <property type="entry name" value="ATPase domain of HSP90 chaperone/DNA topoisomerase II/histidine kinase"/>
    <property type="match status" value="1"/>
</dbReference>
<dbReference type="GO" id="GO:0000155">
    <property type="term" value="F:phosphorelay sensor kinase activity"/>
    <property type="evidence" value="ECO:0007669"/>
    <property type="project" value="InterPro"/>
</dbReference>
<dbReference type="SMART" id="SM00387">
    <property type="entry name" value="HATPase_c"/>
    <property type="match status" value="1"/>
</dbReference>